<name>A0ABQ3U3B8_STRHY</name>
<protein>
    <recommendedName>
        <fullName evidence="3">Activator of Hsp90 ATPase 1 family protein</fullName>
    </recommendedName>
</protein>
<keyword evidence="2" id="KW-1185">Reference proteome</keyword>
<gene>
    <name evidence="1" type="ORF">TPA0910_41690</name>
</gene>
<evidence type="ECO:0000313" key="1">
    <source>
        <dbReference type="EMBL" id="GHJ29736.1"/>
    </source>
</evidence>
<proteinExistence type="predicted"/>
<evidence type="ECO:0008006" key="3">
    <source>
        <dbReference type="Google" id="ProtNLM"/>
    </source>
</evidence>
<dbReference type="Proteomes" id="UP001054854">
    <property type="component" value="Unassembled WGS sequence"/>
</dbReference>
<sequence>MPEHVTFGGPEAGVGWSSAEEGLRVRMIRFPRNEVPRGAVRLLVRDEKERILVELRTDASRFGPRWADTFLADYMGLIKHFTEHARPG</sequence>
<organism evidence="1 2">
    <name type="scientific">Streptomyces hygroscopicus</name>
    <dbReference type="NCBI Taxonomy" id="1912"/>
    <lineage>
        <taxon>Bacteria</taxon>
        <taxon>Bacillati</taxon>
        <taxon>Actinomycetota</taxon>
        <taxon>Actinomycetes</taxon>
        <taxon>Kitasatosporales</taxon>
        <taxon>Streptomycetaceae</taxon>
        <taxon>Streptomyces</taxon>
        <taxon>Streptomyces violaceusniger group</taxon>
    </lineage>
</organism>
<dbReference type="RefSeq" id="WP_236257703.1">
    <property type="nucleotide sequence ID" value="NZ_BNEK01000003.1"/>
</dbReference>
<accession>A0ABQ3U3B8</accession>
<reference evidence="1" key="1">
    <citation type="submission" date="2024-05" db="EMBL/GenBank/DDBJ databases">
        <title>Whole genome shotgun sequence of Streptomyces hygroscopicus NBRC 113678.</title>
        <authorList>
            <person name="Komaki H."/>
            <person name="Tamura T."/>
        </authorList>
    </citation>
    <scope>NUCLEOTIDE SEQUENCE</scope>
    <source>
        <strain evidence="1">N11-34</strain>
    </source>
</reference>
<comment type="caution">
    <text evidence="1">The sequence shown here is derived from an EMBL/GenBank/DDBJ whole genome shotgun (WGS) entry which is preliminary data.</text>
</comment>
<evidence type="ECO:0000313" key="2">
    <source>
        <dbReference type="Proteomes" id="UP001054854"/>
    </source>
</evidence>
<dbReference type="EMBL" id="BNEK01000003">
    <property type="protein sequence ID" value="GHJ29736.1"/>
    <property type="molecule type" value="Genomic_DNA"/>
</dbReference>